<comment type="caution">
    <text evidence="3">The sequence shown here is derived from an EMBL/GenBank/DDBJ whole genome shotgun (WGS) entry which is preliminary data.</text>
</comment>
<dbReference type="PANTHER" id="PTHR31057">
    <property type="entry name" value="E3 UFM1-PROTEIN LIGASE 1"/>
    <property type="match status" value="1"/>
</dbReference>
<dbReference type="EMBL" id="LXQA010053138">
    <property type="protein sequence ID" value="MCI03740.1"/>
    <property type="molecule type" value="Genomic_DNA"/>
</dbReference>
<evidence type="ECO:0000256" key="1">
    <source>
        <dbReference type="SAM" id="Coils"/>
    </source>
</evidence>
<sequence length="168" mass="18870">MASDGGSNKHADKGSKKKKGKATGNALANQSESGPDKQEHTSTKSKKNQRRGKDTSSQTSDSKPGSRKESLKMKEDDLSSPSEEWIMEKITALIPDFEEQGLDDPETILRPLANKLRPTIISTWMEKKKALFKDNAERMKQLLDNLQKKLDELYEKALELFEDDQSTS</sequence>
<dbReference type="InterPro" id="IPR018611">
    <property type="entry name" value="Ufl1"/>
</dbReference>
<dbReference type="GO" id="GO:0061666">
    <property type="term" value="F:UFM1 ligase activity"/>
    <property type="evidence" value="ECO:0007669"/>
    <property type="project" value="InterPro"/>
</dbReference>
<name>A0A392NWY3_9FABA</name>
<proteinExistence type="predicted"/>
<dbReference type="PANTHER" id="PTHR31057:SF0">
    <property type="entry name" value="E3 UFM1-PROTEIN LIGASE 1"/>
    <property type="match status" value="1"/>
</dbReference>
<dbReference type="GO" id="GO:1990592">
    <property type="term" value="P:protein K69-linked ufmylation"/>
    <property type="evidence" value="ECO:0007669"/>
    <property type="project" value="TreeGrafter"/>
</dbReference>
<organism evidence="3 4">
    <name type="scientific">Trifolium medium</name>
    <dbReference type="NCBI Taxonomy" id="97028"/>
    <lineage>
        <taxon>Eukaryota</taxon>
        <taxon>Viridiplantae</taxon>
        <taxon>Streptophyta</taxon>
        <taxon>Embryophyta</taxon>
        <taxon>Tracheophyta</taxon>
        <taxon>Spermatophyta</taxon>
        <taxon>Magnoliopsida</taxon>
        <taxon>eudicotyledons</taxon>
        <taxon>Gunneridae</taxon>
        <taxon>Pentapetalae</taxon>
        <taxon>rosids</taxon>
        <taxon>fabids</taxon>
        <taxon>Fabales</taxon>
        <taxon>Fabaceae</taxon>
        <taxon>Papilionoideae</taxon>
        <taxon>50 kb inversion clade</taxon>
        <taxon>NPAAA clade</taxon>
        <taxon>Hologalegina</taxon>
        <taxon>IRL clade</taxon>
        <taxon>Trifolieae</taxon>
        <taxon>Trifolium</taxon>
    </lineage>
</organism>
<dbReference type="Proteomes" id="UP000265520">
    <property type="component" value="Unassembled WGS sequence"/>
</dbReference>
<dbReference type="GO" id="GO:0016874">
    <property type="term" value="F:ligase activity"/>
    <property type="evidence" value="ECO:0007669"/>
    <property type="project" value="UniProtKB-KW"/>
</dbReference>
<reference evidence="3 4" key="1">
    <citation type="journal article" date="2018" name="Front. Plant Sci.">
        <title>Red Clover (Trifolium pratense) and Zigzag Clover (T. medium) - A Picture of Genomic Similarities and Differences.</title>
        <authorList>
            <person name="Dluhosova J."/>
            <person name="Istvanek J."/>
            <person name="Nedelnik J."/>
            <person name="Repkova J."/>
        </authorList>
    </citation>
    <scope>NUCLEOTIDE SEQUENCE [LARGE SCALE GENOMIC DNA]</scope>
    <source>
        <strain evidence="4">cv. 10/8</strain>
        <tissue evidence="3">Leaf</tissue>
    </source>
</reference>
<feature type="coiled-coil region" evidence="1">
    <location>
        <begin position="129"/>
        <end position="163"/>
    </location>
</feature>
<keyword evidence="4" id="KW-1185">Reference proteome</keyword>
<evidence type="ECO:0000313" key="3">
    <source>
        <dbReference type="EMBL" id="MCI03740.1"/>
    </source>
</evidence>
<dbReference type="GO" id="GO:0005789">
    <property type="term" value="C:endoplasmic reticulum membrane"/>
    <property type="evidence" value="ECO:0007669"/>
    <property type="project" value="TreeGrafter"/>
</dbReference>
<keyword evidence="1" id="KW-0175">Coiled coil</keyword>
<protein>
    <submittedName>
        <fullName evidence="3">E3 UFM1-protein ligase-like protein</fullName>
    </submittedName>
</protein>
<dbReference type="AlphaFoldDB" id="A0A392NWY3"/>
<evidence type="ECO:0000256" key="2">
    <source>
        <dbReference type="SAM" id="MobiDB-lite"/>
    </source>
</evidence>
<dbReference type="GO" id="GO:0034976">
    <property type="term" value="P:response to endoplasmic reticulum stress"/>
    <property type="evidence" value="ECO:0007669"/>
    <property type="project" value="TreeGrafter"/>
</dbReference>
<evidence type="ECO:0000313" key="4">
    <source>
        <dbReference type="Proteomes" id="UP000265520"/>
    </source>
</evidence>
<feature type="compositionally biased region" description="Basic and acidic residues" evidence="2">
    <location>
        <begin position="64"/>
        <end position="77"/>
    </location>
</feature>
<feature type="non-terminal residue" evidence="3">
    <location>
        <position position="168"/>
    </location>
</feature>
<feature type="region of interest" description="Disordered" evidence="2">
    <location>
        <begin position="1"/>
        <end position="83"/>
    </location>
</feature>
<keyword evidence="3" id="KW-0436">Ligase</keyword>
<dbReference type="GO" id="GO:0032434">
    <property type="term" value="P:regulation of proteasomal ubiquitin-dependent protein catabolic process"/>
    <property type="evidence" value="ECO:0007669"/>
    <property type="project" value="TreeGrafter"/>
</dbReference>
<accession>A0A392NWY3</accession>